<evidence type="ECO:0000256" key="2">
    <source>
        <dbReference type="ARBA" id="ARBA00022679"/>
    </source>
</evidence>
<keyword evidence="2 3" id="KW-0808">Transferase</keyword>
<dbReference type="CDD" id="cd03784">
    <property type="entry name" value="GT1_Gtf-like"/>
    <property type="match status" value="1"/>
</dbReference>
<dbReference type="Gene3D" id="3.40.50.2000">
    <property type="entry name" value="Glycogen Phosphorylase B"/>
    <property type="match status" value="2"/>
</dbReference>
<dbReference type="Proteomes" id="UP000186817">
    <property type="component" value="Unassembled WGS sequence"/>
</dbReference>
<name>A0A1Q9DQJ1_SYMMI</name>
<dbReference type="PANTHER" id="PTHR48043:SF145">
    <property type="entry name" value="FI06409P-RELATED"/>
    <property type="match status" value="1"/>
</dbReference>
<dbReference type="OrthoDB" id="5835829at2759"/>
<evidence type="ECO:0000313" key="4">
    <source>
        <dbReference type="EMBL" id="OLP97414.1"/>
    </source>
</evidence>
<evidence type="ECO:0000256" key="1">
    <source>
        <dbReference type="ARBA" id="ARBA00022676"/>
    </source>
</evidence>
<dbReference type="Pfam" id="PF00201">
    <property type="entry name" value="UDPGT"/>
    <property type="match status" value="1"/>
</dbReference>
<dbReference type="AlphaFoldDB" id="A0A1Q9DQJ1"/>
<comment type="similarity">
    <text evidence="3">Belongs to the UDP-glycosyltransferase family.</text>
</comment>
<dbReference type="InterPro" id="IPR050271">
    <property type="entry name" value="UDP-glycosyltransferase"/>
</dbReference>
<dbReference type="InterPro" id="IPR002213">
    <property type="entry name" value="UDP_glucos_trans"/>
</dbReference>
<accession>A0A1Q9DQJ1</accession>
<dbReference type="PANTHER" id="PTHR48043">
    <property type="entry name" value="EG:EG0003.4 PROTEIN-RELATED"/>
    <property type="match status" value="1"/>
</dbReference>
<dbReference type="PROSITE" id="PS00375">
    <property type="entry name" value="UDPGT"/>
    <property type="match status" value="1"/>
</dbReference>
<keyword evidence="1 3" id="KW-0328">Glycosyltransferase</keyword>
<dbReference type="SUPFAM" id="SSF53756">
    <property type="entry name" value="UDP-Glycosyltransferase/glycogen phosphorylase"/>
    <property type="match status" value="1"/>
</dbReference>
<protein>
    <submittedName>
        <fullName evidence="4">UDP-glycosyltransferase 84A3</fullName>
    </submittedName>
</protein>
<dbReference type="EMBL" id="LSRX01000433">
    <property type="protein sequence ID" value="OLP97414.1"/>
    <property type="molecule type" value="Genomic_DNA"/>
</dbReference>
<dbReference type="OMA" id="WLSMENI"/>
<keyword evidence="5" id="KW-1185">Reference proteome</keyword>
<organism evidence="4 5">
    <name type="scientific">Symbiodinium microadriaticum</name>
    <name type="common">Dinoflagellate</name>
    <name type="synonym">Zooxanthella microadriatica</name>
    <dbReference type="NCBI Taxonomy" id="2951"/>
    <lineage>
        <taxon>Eukaryota</taxon>
        <taxon>Sar</taxon>
        <taxon>Alveolata</taxon>
        <taxon>Dinophyceae</taxon>
        <taxon>Suessiales</taxon>
        <taxon>Symbiodiniaceae</taxon>
        <taxon>Symbiodinium</taxon>
    </lineage>
</organism>
<evidence type="ECO:0000313" key="5">
    <source>
        <dbReference type="Proteomes" id="UP000186817"/>
    </source>
</evidence>
<gene>
    <name evidence="4" type="primary">UGT84A3</name>
    <name evidence="4" type="ORF">AK812_SmicGene20243</name>
</gene>
<dbReference type="GO" id="GO:0008194">
    <property type="term" value="F:UDP-glycosyltransferase activity"/>
    <property type="evidence" value="ECO:0007669"/>
    <property type="project" value="InterPro"/>
</dbReference>
<sequence>MNAAARMWLMLIGALPAEAKHVLVTGGVLRSHHLAVVPVVEGLLERGHNVTFVLPNTREAQAWFPKGIGAANLVFLGDESASVANVKFPDMKNLRWYERIRVFGRMIWKGRSWLEGPLLALVDDLLRLLENNKFDVAFSSAMSIGCNAALKSSSLPWVGFVSLPPMPQMVLSDTEEVCKYPNMINPRPVPELQSSLLKRVQNRVECMMQRTFFHVGFLVVNSVLRGRGLEPAKDFSNLFLAAHTNVLLGGPPLSLPIKLPEGVHLVGTVERRRPRSLPTAMGRWLDDAGAVAAPVIYVSMGTKYEFTESTCLNFVAVLQALMSYGFHILWSLRAAQQEAFRHLLPSASDQLMIEDFTPQPEVLAHPAVKVFLSHCGWGGVTDTLAAGVPVLAYPSFADQLDNAQRLVEVGAALLVLPDFSNLVQAAKSVVGSSSFVQGTRDAALDLHKYGGLERTLNLVEEVSEGRFPEIAPHAKAKMAQMDPLFLRDHGLEKALSILFGLLVFLSFSCCCGISLRCCCHCCCTRPTKSLQDDKKKHE</sequence>
<dbReference type="InterPro" id="IPR035595">
    <property type="entry name" value="UDP_glycos_trans_CS"/>
</dbReference>
<reference evidence="4 5" key="1">
    <citation type="submission" date="2016-02" db="EMBL/GenBank/DDBJ databases">
        <title>Genome analysis of coral dinoflagellate symbionts highlights evolutionary adaptations to a symbiotic lifestyle.</title>
        <authorList>
            <person name="Aranda M."/>
            <person name="Li Y."/>
            <person name="Liew Y.J."/>
            <person name="Baumgarten S."/>
            <person name="Simakov O."/>
            <person name="Wilson M."/>
            <person name="Piel J."/>
            <person name="Ashoor H."/>
            <person name="Bougouffa S."/>
            <person name="Bajic V.B."/>
            <person name="Ryu T."/>
            <person name="Ravasi T."/>
            <person name="Bayer T."/>
            <person name="Micklem G."/>
            <person name="Kim H."/>
            <person name="Bhak J."/>
            <person name="Lajeunesse T.C."/>
            <person name="Voolstra C.R."/>
        </authorList>
    </citation>
    <scope>NUCLEOTIDE SEQUENCE [LARGE SCALE GENOMIC DNA]</scope>
    <source>
        <strain evidence="4 5">CCMP2467</strain>
    </source>
</reference>
<comment type="caution">
    <text evidence="4">The sequence shown here is derived from an EMBL/GenBank/DDBJ whole genome shotgun (WGS) entry which is preliminary data.</text>
</comment>
<evidence type="ECO:0000256" key="3">
    <source>
        <dbReference type="RuleBase" id="RU003718"/>
    </source>
</evidence>
<proteinExistence type="inferred from homology"/>